<evidence type="ECO:0000256" key="1">
    <source>
        <dbReference type="SAM" id="Phobius"/>
    </source>
</evidence>
<keyword evidence="1" id="KW-1133">Transmembrane helix</keyword>
<accession>A0A2W4JGV7</accession>
<feature type="transmembrane region" description="Helical" evidence="1">
    <location>
        <begin position="36"/>
        <end position="56"/>
    </location>
</feature>
<dbReference type="InterPro" id="IPR021517">
    <property type="entry name" value="DUF3180"/>
</dbReference>
<keyword evidence="1" id="KW-0472">Membrane</keyword>
<reference evidence="2" key="4">
    <citation type="submission" date="2023-08" db="EMBL/GenBank/DDBJ databases">
        <authorList>
            <person name="Guima S.E.S."/>
            <person name="Martins L.F."/>
            <person name="Silva A.M."/>
            <person name="Setubal J.C."/>
        </authorList>
    </citation>
    <scope>NUCLEOTIDE SEQUENCE</scope>
    <source>
        <strain evidence="2">ZC4RG45</strain>
    </source>
</reference>
<gene>
    <name evidence="2" type="ORF">DIU77_012020</name>
    <name evidence="3" type="ORF">DIU77_07825</name>
</gene>
<name>A0A2W4JGV7_9PSEU</name>
<proteinExistence type="predicted"/>
<dbReference type="Pfam" id="PF11377">
    <property type="entry name" value="DUF3180"/>
    <property type="match status" value="1"/>
</dbReference>
<dbReference type="AlphaFoldDB" id="A0A2W4JGV7"/>
<evidence type="ECO:0000313" key="4">
    <source>
        <dbReference type="Proteomes" id="UP000249324"/>
    </source>
</evidence>
<feature type="transmembrane region" description="Helical" evidence="1">
    <location>
        <begin position="111"/>
        <end position="131"/>
    </location>
</feature>
<organism evidence="3">
    <name type="scientific">Thermocrispum agreste</name>
    <dbReference type="NCBI Taxonomy" id="37925"/>
    <lineage>
        <taxon>Bacteria</taxon>
        <taxon>Bacillati</taxon>
        <taxon>Actinomycetota</taxon>
        <taxon>Actinomycetes</taxon>
        <taxon>Pseudonocardiales</taxon>
        <taxon>Pseudonocardiaceae</taxon>
        <taxon>Thermocrispum</taxon>
    </lineage>
</organism>
<sequence>MHFTRVTDLLLAGVIGLGAGYLLFEVASSQIPRLPTAAGLPLAVLALIEGILARWVKSRITRRQVTQPIVVARCVVLAKASSLLGAVMLGGWLGAYFYLAGRSSVVADAEVPAALIGAACAAALIGTALWLEHSCRTPDQRDAERDDRTTSS</sequence>
<keyword evidence="1" id="KW-0812">Transmembrane</keyword>
<reference evidence="3" key="1">
    <citation type="submission" date="2018-05" db="EMBL/GenBank/DDBJ databases">
        <authorList>
            <person name="Lanie J.A."/>
            <person name="Ng W.-L."/>
            <person name="Kazmierczak K.M."/>
            <person name="Andrzejewski T.M."/>
            <person name="Davidsen T.M."/>
            <person name="Wayne K.J."/>
            <person name="Tettelin H."/>
            <person name="Glass J.I."/>
            <person name="Rusch D."/>
            <person name="Podicherti R."/>
            <person name="Tsui H.-C.T."/>
            <person name="Winkler M.E."/>
        </authorList>
    </citation>
    <scope>NUCLEOTIDE SEQUENCE</scope>
    <source>
        <strain evidence="3">ZC4RG45</strain>
    </source>
</reference>
<reference evidence="2 4" key="3">
    <citation type="journal article" date="2021" name="BMC Genomics">
        <title>Genome-resolved metagenome and metatranscriptome analyses of thermophilic composting reveal key bacterial players and their metabolic interactions.</title>
        <authorList>
            <person name="Braga L.P.P."/>
            <person name="Pereira R.V."/>
            <person name="Martins L.F."/>
            <person name="Moura L.M.S."/>
            <person name="Sanchez F.B."/>
            <person name="Patane J.S.L."/>
            <person name="da Silva A.M."/>
            <person name="Setubal J.C."/>
        </authorList>
    </citation>
    <scope>NUCLEOTIDE SEQUENCE [LARGE SCALE GENOMIC DNA]</scope>
    <source>
        <strain evidence="2">ZC4RG45</strain>
    </source>
</reference>
<dbReference type="STRING" id="1111738.GCA_000427905_01281"/>
<dbReference type="EMBL" id="QGUI01000246">
    <property type="protein sequence ID" value="PZM98492.1"/>
    <property type="molecule type" value="Genomic_DNA"/>
</dbReference>
<evidence type="ECO:0000313" key="3">
    <source>
        <dbReference type="EMBL" id="PZM98492.1"/>
    </source>
</evidence>
<reference evidence="2" key="2">
    <citation type="submission" date="2018-05" db="EMBL/GenBank/DDBJ databases">
        <authorList>
            <person name="Moura L."/>
            <person name="Setubal J.C."/>
        </authorList>
    </citation>
    <scope>NUCLEOTIDE SEQUENCE</scope>
    <source>
        <strain evidence="2">ZC4RG45</strain>
    </source>
</reference>
<feature type="transmembrane region" description="Helical" evidence="1">
    <location>
        <begin position="7"/>
        <end position="24"/>
    </location>
</feature>
<comment type="caution">
    <text evidence="3">The sequence shown here is derived from an EMBL/GenBank/DDBJ whole genome shotgun (WGS) entry which is preliminary data.</text>
</comment>
<feature type="transmembrane region" description="Helical" evidence="1">
    <location>
        <begin position="76"/>
        <end position="99"/>
    </location>
</feature>
<protein>
    <submittedName>
        <fullName evidence="3">DUF3180 domain-containing protein</fullName>
    </submittedName>
</protein>
<dbReference type="Proteomes" id="UP000249324">
    <property type="component" value="Unassembled WGS sequence"/>
</dbReference>
<dbReference type="EMBL" id="QGUI02000149">
    <property type="protein sequence ID" value="MFO7192960.1"/>
    <property type="molecule type" value="Genomic_DNA"/>
</dbReference>
<evidence type="ECO:0000313" key="2">
    <source>
        <dbReference type="EMBL" id="MFO7192960.1"/>
    </source>
</evidence>